<dbReference type="EMBL" id="JACVHF010000011">
    <property type="protein sequence ID" value="MBC9785200.1"/>
    <property type="molecule type" value="Genomic_DNA"/>
</dbReference>
<feature type="transmembrane region" description="Helical" evidence="1">
    <location>
        <begin position="98"/>
        <end position="118"/>
    </location>
</feature>
<keyword evidence="1" id="KW-0812">Transmembrane</keyword>
<dbReference type="RefSeq" id="WP_188040693.1">
    <property type="nucleotide sequence ID" value="NZ_JACVHF010000011.1"/>
</dbReference>
<dbReference type="InterPro" id="IPR048147">
    <property type="entry name" value="CBO0543-like"/>
</dbReference>
<evidence type="ECO:0000313" key="3">
    <source>
        <dbReference type="Proteomes" id="UP000617402"/>
    </source>
</evidence>
<keyword evidence="1" id="KW-1133">Transmembrane helix</keyword>
<evidence type="ECO:0000256" key="1">
    <source>
        <dbReference type="SAM" id="Phobius"/>
    </source>
</evidence>
<feature type="transmembrane region" description="Helical" evidence="1">
    <location>
        <begin position="67"/>
        <end position="86"/>
    </location>
</feature>
<comment type="caution">
    <text evidence="2">The sequence shown here is derived from an EMBL/GenBank/DDBJ whole genome shotgun (WGS) entry which is preliminary data.</text>
</comment>
<accession>A0ABR7T5I1</accession>
<keyword evidence="1" id="KW-0472">Membrane</keyword>
<dbReference type="Proteomes" id="UP000617402">
    <property type="component" value="Unassembled WGS sequence"/>
</dbReference>
<protein>
    <submittedName>
        <fullName evidence="2">Uncharacterized protein</fullName>
    </submittedName>
</protein>
<proteinExistence type="predicted"/>
<organism evidence="2 3">
    <name type="scientific">Heliobacterium chlorum</name>
    <dbReference type="NCBI Taxonomy" id="2698"/>
    <lineage>
        <taxon>Bacteria</taxon>
        <taxon>Bacillati</taxon>
        <taxon>Bacillota</taxon>
        <taxon>Clostridia</taxon>
        <taxon>Eubacteriales</taxon>
        <taxon>Heliobacteriaceae</taxon>
        <taxon>Heliobacterium</taxon>
    </lineage>
</organism>
<feature type="transmembrane region" description="Helical" evidence="1">
    <location>
        <begin position="35"/>
        <end position="55"/>
    </location>
</feature>
<keyword evidence="3" id="KW-1185">Reference proteome</keyword>
<gene>
    <name evidence="2" type="ORF">H1S01_11835</name>
</gene>
<evidence type="ECO:0000313" key="2">
    <source>
        <dbReference type="EMBL" id="MBC9785200.1"/>
    </source>
</evidence>
<sequence>MSIEISIQIASIIIVGILLILFVPRDKVRHAHVIFFFKQLLTWFLGLLVAEYGLIEYPLRFFQNATKASFTFEFFVYPGICVLFNLFYPEKKSFYKKVVHYVLYTTGITLFESILEIYTNAINYIHWTWYWTWITVCLTFVASRWYYRWYRGDFSKPPRVHYE</sequence>
<feature type="transmembrane region" description="Helical" evidence="1">
    <location>
        <begin position="6"/>
        <end position="23"/>
    </location>
</feature>
<reference evidence="2 3" key="1">
    <citation type="submission" date="2020-07" db="EMBL/GenBank/DDBJ databases">
        <title>Draft whole-genome sequence of Heliobacterium chlorum DSM 3682, type strain.</title>
        <authorList>
            <person name="Kyndt J.A."/>
            <person name="Meyer T.E."/>
            <person name="Imhoff J.F."/>
        </authorList>
    </citation>
    <scope>NUCLEOTIDE SEQUENCE [LARGE SCALE GENOMIC DNA]</scope>
    <source>
        <strain evidence="2 3">DSM 3682</strain>
    </source>
</reference>
<name>A0ABR7T5I1_HELCL</name>
<dbReference type="NCBIfam" id="NF041644">
    <property type="entry name" value="CBO0543_fam"/>
    <property type="match status" value="1"/>
</dbReference>
<feature type="transmembrane region" description="Helical" evidence="1">
    <location>
        <begin position="130"/>
        <end position="147"/>
    </location>
</feature>